<sequence length="61" mass="6754">MLESCGTRGTGETPQARPKRAEEAHRPPHGKRAPGAEIPHSYSYVRSLVEYSYFGKVPKLA</sequence>
<evidence type="ECO:0000313" key="2">
    <source>
        <dbReference type="EMBL" id="TKD70967.1"/>
    </source>
</evidence>
<dbReference type="Proteomes" id="UP000310541">
    <property type="component" value="Unassembled WGS sequence"/>
</dbReference>
<organism evidence="2 3">
    <name type="scientific">Guptibacillus hwajinpoensis</name>
    <dbReference type="NCBI Taxonomy" id="208199"/>
    <lineage>
        <taxon>Bacteria</taxon>
        <taxon>Bacillati</taxon>
        <taxon>Bacillota</taxon>
        <taxon>Bacilli</taxon>
        <taxon>Bacillales</taxon>
        <taxon>Guptibacillaceae</taxon>
        <taxon>Guptibacillus</taxon>
    </lineage>
</organism>
<name>A0A4U1MJH5_9BACL</name>
<dbReference type="AlphaFoldDB" id="A0A4U1MJH5"/>
<evidence type="ECO:0000256" key="1">
    <source>
        <dbReference type="SAM" id="MobiDB-lite"/>
    </source>
</evidence>
<feature type="region of interest" description="Disordered" evidence="1">
    <location>
        <begin position="1"/>
        <end position="38"/>
    </location>
</feature>
<proteinExistence type="predicted"/>
<dbReference type="OrthoDB" id="2943741at2"/>
<gene>
    <name evidence="2" type="ORF">FBF83_10210</name>
</gene>
<dbReference type="EMBL" id="SWFM01000002">
    <property type="protein sequence ID" value="TKD70967.1"/>
    <property type="molecule type" value="Genomic_DNA"/>
</dbReference>
<comment type="caution">
    <text evidence="2">The sequence shown here is derived from an EMBL/GenBank/DDBJ whole genome shotgun (WGS) entry which is preliminary data.</text>
</comment>
<accession>A0A4U1MJH5</accession>
<evidence type="ECO:0000313" key="3">
    <source>
        <dbReference type="Proteomes" id="UP000310541"/>
    </source>
</evidence>
<reference evidence="2 3" key="1">
    <citation type="submission" date="2019-04" db="EMBL/GenBank/DDBJ databases">
        <title>Genome sequence of Bacillus hwajinpoensis strain Y2.</title>
        <authorList>
            <person name="Fair J.L."/>
            <person name="Maclea K.S."/>
        </authorList>
    </citation>
    <scope>NUCLEOTIDE SEQUENCE [LARGE SCALE GENOMIC DNA]</scope>
    <source>
        <strain evidence="2 3">Y2</strain>
    </source>
</reference>
<protein>
    <submittedName>
        <fullName evidence="2">Uncharacterized protein</fullName>
    </submittedName>
</protein>